<dbReference type="GO" id="GO:0006508">
    <property type="term" value="P:proteolysis"/>
    <property type="evidence" value="ECO:0007669"/>
    <property type="project" value="InterPro"/>
</dbReference>
<dbReference type="GO" id="GO:0005829">
    <property type="term" value="C:cytosol"/>
    <property type="evidence" value="ECO:0007669"/>
    <property type="project" value="TreeGrafter"/>
</dbReference>
<dbReference type="InParanoid" id="C5LQJ0"/>
<dbReference type="OMA" id="KGGYPGW"/>
<dbReference type="Pfam" id="PF01546">
    <property type="entry name" value="Peptidase_M20"/>
    <property type="match status" value="1"/>
</dbReference>
<dbReference type="Proteomes" id="UP000007800">
    <property type="component" value="Unassembled WGS sequence"/>
</dbReference>
<sequence>MALGSPPTEIWRRFTSAENLKVFEKLQDGIQSSFPSSSSPTYTKALEAFWKYSLMCFSVPRPSTDFDGTVKFSRLDPIRNCLAAVAEANGWVCNMDRAGNVYLRSSSSELPAVVVLQGHMDIVCSQNASAQHDFEKDPINVKVSADGLWVKAIKETTLGADNGVGIAGALAALTAMPREPPIEVILTANEETNFEGAEGAEEKLVTAGRMLNLDSEESGEICIGSAGGFEHKFWLPLDRSPAPEGSMRRYRVALKGFAGGHSGIDIAEDRPNCIKVLKSLLGGVVSPSVLVADVHGGTGPNAIPREAAAEVVTTPEPWAGVAKRITEHFEEMLRDYPTETAAVLELVECPSAAVAEDPLTAESTEKLLSLIEKVQHGVLELEEDPEAGLKTSCNLGVVRTMKRNGEDGALVHIFPRSTSMESMKRLGEEFAMLGDKFGAFNEGNICPFPGWEPDRSSELLKVVTSMCPATSTPRIYTIHAGLECGTLMSRLSSVKECVSIGPTVKGAHSPDERLEIASCAPFIKWLCDVISVLQAQSLSP</sequence>
<dbReference type="PANTHER" id="PTHR43501:SF1">
    <property type="entry name" value="CYTOSOL NON-SPECIFIC DIPEPTIDASE"/>
    <property type="match status" value="1"/>
</dbReference>
<dbReference type="GeneID" id="9057535"/>
<dbReference type="Gene3D" id="3.40.630.10">
    <property type="entry name" value="Zn peptidases"/>
    <property type="match status" value="2"/>
</dbReference>
<dbReference type="AlphaFoldDB" id="C5LQJ0"/>
<dbReference type="InterPro" id="IPR002933">
    <property type="entry name" value="Peptidase_M20"/>
</dbReference>
<evidence type="ECO:0000313" key="2">
    <source>
        <dbReference type="Proteomes" id="UP000007800"/>
    </source>
</evidence>
<evidence type="ECO:0000313" key="1">
    <source>
        <dbReference type="EMBL" id="EER01036.1"/>
    </source>
</evidence>
<reference evidence="1 2" key="1">
    <citation type="submission" date="2008-07" db="EMBL/GenBank/DDBJ databases">
        <authorList>
            <person name="El-Sayed N."/>
            <person name="Caler E."/>
            <person name="Inman J."/>
            <person name="Amedeo P."/>
            <person name="Hass B."/>
            <person name="Wortman J."/>
        </authorList>
    </citation>
    <scope>NUCLEOTIDE SEQUENCE [LARGE SCALE GENOMIC DNA]</scope>
    <source>
        <strain evidence="2">ATCC 50983 / TXsc</strain>
    </source>
</reference>
<gene>
    <name evidence="1" type="ORF">Pmar_PMAR025135</name>
</gene>
<accession>C5LQJ0</accession>
<dbReference type="InterPro" id="IPR001160">
    <property type="entry name" value="Peptidase_M20C"/>
</dbReference>
<organism evidence="2">
    <name type="scientific">Perkinsus marinus (strain ATCC 50983 / TXsc)</name>
    <dbReference type="NCBI Taxonomy" id="423536"/>
    <lineage>
        <taxon>Eukaryota</taxon>
        <taxon>Sar</taxon>
        <taxon>Alveolata</taxon>
        <taxon>Perkinsozoa</taxon>
        <taxon>Perkinsea</taxon>
        <taxon>Perkinsida</taxon>
        <taxon>Perkinsidae</taxon>
        <taxon>Perkinsus</taxon>
    </lineage>
</organism>
<dbReference type="RefSeq" id="XP_002768318.1">
    <property type="nucleotide sequence ID" value="XM_002768272.1"/>
</dbReference>
<dbReference type="PRINTS" id="PR00934">
    <property type="entry name" value="XHISDIPTASE"/>
</dbReference>
<dbReference type="GO" id="GO:0070573">
    <property type="term" value="F:metallodipeptidase activity"/>
    <property type="evidence" value="ECO:0007669"/>
    <property type="project" value="TreeGrafter"/>
</dbReference>
<dbReference type="SUPFAM" id="SSF53187">
    <property type="entry name" value="Zn-dependent exopeptidases"/>
    <property type="match status" value="1"/>
</dbReference>
<keyword evidence="2" id="KW-1185">Reference proteome</keyword>
<dbReference type="OrthoDB" id="191370at2759"/>
<name>C5LQJ0_PERM5</name>
<dbReference type="PANTHER" id="PTHR43501">
    <property type="entry name" value="CYTOSOL NON-SPECIFIC DIPEPTIDASE"/>
    <property type="match status" value="1"/>
</dbReference>
<proteinExistence type="predicted"/>
<protein>
    <submittedName>
        <fullName evidence="1">Aminoacyl-histidine dipeptidase, putative</fullName>
    </submittedName>
</protein>
<dbReference type="EMBL" id="GG684603">
    <property type="protein sequence ID" value="EER01036.1"/>
    <property type="molecule type" value="Genomic_DNA"/>
</dbReference>